<evidence type="ECO:0000313" key="7">
    <source>
        <dbReference type="Proteomes" id="UP000242146"/>
    </source>
</evidence>
<dbReference type="Gene3D" id="3.40.50.150">
    <property type="entry name" value="Vaccinia Virus protein VP39"/>
    <property type="match status" value="1"/>
</dbReference>
<evidence type="ECO:0000256" key="1">
    <source>
        <dbReference type="ARBA" id="ARBA00005179"/>
    </source>
</evidence>
<reference evidence="6 7" key="1">
    <citation type="submission" date="2016-07" db="EMBL/GenBank/DDBJ databases">
        <title>Pervasive Adenine N6-methylation of Active Genes in Fungi.</title>
        <authorList>
            <consortium name="DOE Joint Genome Institute"/>
            <person name="Mondo S.J."/>
            <person name="Dannebaum R.O."/>
            <person name="Kuo R.C."/>
            <person name="Labutti K."/>
            <person name="Haridas S."/>
            <person name="Kuo A."/>
            <person name="Salamov A."/>
            <person name="Ahrendt S.R."/>
            <person name="Lipzen A."/>
            <person name="Sullivan W."/>
            <person name="Andreopoulos W.B."/>
            <person name="Clum A."/>
            <person name="Lindquist E."/>
            <person name="Daum C."/>
            <person name="Ramamoorthy G.K."/>
            <person name="Gryganskyi A."/>
            <person name="Culley D."/>
            <person name="Magnuson J.K."/>
            <person name="James T.Y."/>
            <person name="O'Malley M.A."/>
            <person name="Stajich J.E."/>
            <person name="Spatafora J.W."/>
            <person name="Visel A."/>
            <person name="Grigoriev I.V."/>
        </authorList>
    </citation>
    <scope>NUCLEOTIDE SEQUENCE [LARGE SCALE GENOMIC DNA]</scope>
    <source>
        <strain evidence="6 7">NRRL 3301</strain>
    </source>
</reference>
<dbReference type="GO" id="GO:0008168">
    <property type="term" value="F:methyltransferase activity"/>
    <property type="evidence" value="ECO:0007669"/>
    <property type="project" value="UniProtKB-KW"/>
</dbReference>
<proteinExistence type="inferred from homology"/>
<comment type="pathway">
    <text evidence="1">Secondary metabolite biosynthesis.</text>
</comment>
<sequence length="250" mass="28764">MIIEDETFQLYKEYVGFDSKENLERHLSKMRLQLLQHGPPFRCIDTFRFSTPRIRPRFYYSKILEDGQTQSDPLLIDIGCCAGTDLRQLFVDGYPGHALMGVDQSQHYINCGYDLFEDHNHCPIQFVTGDMFTMNLPPKPASVIMTNSLIHLLTSEAQVRALVGRIVQWLRPGGLFVGCHVALPCTGTIERHHTLKYYFGKEDLHRLLQAFHFEHIQMECTPHNDHQPNSPTFWLSFCATYSPPSPSTMS</sequence>
<evidence type="ECO:0000256" key="2">
    <source>
        <dbReference type="ARBA" id="ARBA00022679"/>
    </source>
</evidence>
<evidence type="ECO:0000256" key="4">
    <source>
        <dbReference type="ARBA" id="ARBA00038314"/>
    </source>
</evidence>
<accession>A0A1X2GKS8</accession>
<keyword evidence="2 6" id="KW-0808">Transferase</keyword>
<feature type="domain" description="Methyltransferase" evidence="5">
    <location>
        <begin position="76"/>
        <end position="174"/>
    </location>
</feature>
<evidence type="ECO:0000313" key="6">
    <source>
        <dbReference type="EMBL" id="ORX56316.1"/>
    </source>
</evidence>
<name>A0A1X2GKS8_9FUNG</name>
<comment type="caution">
    <text evidence="6">The sequence shown here is derived from an EMBL/GenBank/DDBJ whole genome shotgun (WGS) entry which is preliminary data.</text>
</comment>
<evidence type="ECO:0000256" key="3">
    <source>
        <dbReference type="ARBA" id="ARBA00022691"/>
    </source>
</evidence>
<dbReference type="CDD" id="cd02440">
    <property type="entry name" value="AdoMet_MTases"/>
    <property type="match status" value="1"/>
</dbReference>
<dbReference type="PANTHER" id="PTHR35897:SF1">
    <property type="entry name" value="METHYLTRANSFERASE AUSD"/>
    <property type="match status" value="1"/>
</dbReference>
<keyword evidence="6" id="KW-0489">Methyltransferase</keyword>
<dbReference type="AlphaFoldDB" id="A0A1X2GKS8"/>
<gene>
    <name evidence="6" type="ORF">DM01DRAFT_1018179</name>
</gene>
<evidence type="ECO:0000259" key="5">
    <source>
        <dbReference type="Pfam" id="PF13649"/>
    </source>
</evidence>
<dbReference type="Pfam" id="PF13649">
    <property type="entry name" value="Methyltransf_25"/>
    <property type="match status" value="1"/>
</dbReference>
<dbReference type="InterPro" id="IPR029063">
    <property type="entry name" value="SAM-dependent_MTases_sf"/>
</dbReference>
<keyword evidence="3" id="KW-0949">S-adenosyl-L-methionine</keyword>
<dbReference type="Proteomes" id="UP000242146">
    <property type="component" value="Unassembled WGS sequence"/>
</dbReference>
<dbReference type="PANTHER" id="PTHR35897">
    <property type="entry name" value="METHYLTRANSFERASE AUSD"/>
    <property type="match status" value="1"/>
</dbReference>
<organism evidence="6 7">
    <name type="scientific">Hesseltinella vesiculosa</name>
    <dbReference type="NCBI Taxonomy" id="101127"/>
    <lineage>
        <taxon>Eukaryota</taxon>
        <taxon>Fungi</taxon>
        <taxon>Fungi incertae sedis</taxon>
        <taxon>Mucoromycota</taxon>
        <taxon>Mucoromycotina</taxon>
        <taxon>Mucoromycetes</taxon>
        <taxon>Mucorales</taxon>
        <taxon>Cunninghamellaceae</taxon>
        <taxon>Hesseltinella</taxon>
    </lineage>
</organism>
<keyword evidence="7" id="KW-1185">Reference proteome</keyword>
<dbReference type="STRING" id="101127.A0A1X2GKS8"/>
<dbReference type="EMBL" id="MCGT01000010">
    <property type="protein sequence ID" value="ORX56316.1"/>
    <property type="molecule type" value="Genomic_DNA"/>
</dbReference>
<comment type="similarity">
    <text evidence="4">Belongs to the class I-like SAM-binding methyltransferase superfamily.</text>
</comment>
<dbReference type="GO" id="GO:0032259">
    <property type="term" value="P:methylation"/>
    <property type="evidence" value="ECO:0007669"/>
    <property type="project" value="UniProtKB-KW"/>
</dbReference>
<dbReference type="SUPFAM" id="SSF53335">
    <property type="entry name" value="S-adenosyl-L-methionine-dependent methyltransferases"/>
    <property type="match status" value="1"/>
</dbReference>
<protein>
    <submittedName>
        <fullName evidence="6">S-adenosyl-L-methionine-dependent methyltransferase</fullName>
    </submittedName>
</protein>
<dbReference type="OrthoDB" id="2094832at2759"/>
<dbReference type="InterPro" id="IPR041698">
    <property type="entry name" value="Methyltransf_25"/>
</dbReference>
<dbReference type="InterPro" id="IPR051654">
    <property type="entry name" value="Meroterpenoid_MTases"/>
</dbReference>